<evidence type="ECO:0000256" key="1">
    <source>
        <dbReference type="SAM" id="MobiDB-lite"/>
    </source>
</evidence>
<name>A0ABX1F5A7_9PROT</name>
<protein>
    <submittedName>
        <fullName evidence="3">Uncharacterized protein</fullName>
    </submittedName>
</protein>
<reference evidence="3 4" key="1">
    <citation type="submission" date="2020-03" db="EMBL/GenBank/DDBJ databases">
        <title>Roseomonas selenitidurans sp. nov. isolated from soil.</title>
        <authorList>
            <person name="Liu H."/>
        </authorList>
    </citation>
    <scope>NUCLEOTIDE SEQUENCE [LARGE SCALE GENOMIC DNA]</scope>
    <source>
        <strain evidence="3 4">JCM 15073</strain>
    </source>
</reference>
<feature type="region of interest" description="Disordered" evidence="1">
    <location>
        <begin position="88"/>
        <end position="107"/>
    </location>
</feature>
<evidence type="ECO:0000313" key="4">
    <source>
        <dbReference type="Proteomes" id="UP000765160"/>
    </source>
</evidence>
<dbReference type="EMBL" id="JAAVTX010000006">
    <property type="protein sequence ID" value="NKE47434.1"/>
    <property type="molecule type" value="Genomic_DNA"/>
</dbReference>
<proteinExistence type="predicted"/>
<comment type="caution">
    <text evidence="3">The sequence shown here is derived from an EMBL/GenBank/DDBJ whole genome shotgun (WGS) entry which is preliminary data.</text>
</comment>
<feature type="chain" id="PRO_5045421680" evidence="2">
    <location>
        <begin position="26"/>
        <end position="107"/>
    </location>
</feature>
<sequence>MATTFRSLLAVTALLAGIGTQGAFAQEMFPRTVGSGESAEIVYGPGPHGNILGGGAVTVQQVTGDETIVTYLDAQFVQQAQPGTVPSVLSVGENSQRVDLPAASTRG</sequence>
<organism evidence="3 4">
    <name type="scientific">Falsiroseomonas frigidaquae</name>
    <dbReference type="NCBI Taxonomy" id="487318"/>
    <lineage>
        <taxon>Bacteria</taxon>
        <taxon>Pseudomonadati</taxon>
        <taxon>Pseudomonadota</taxon>
        <taxon>Alphaproteobacteria</taxon>
        <taxon>Acetobacterales</taxon>
        <taxon>Roseomonadaceae</taxon>
        <taxon>Falsiroseomonas</taxon>
    </lineage>
</organism>
<dbReference type="RefSeq" id="WP_168052752.1">
    <property type="nucleotide sequence ID" value="NZ_JAATJR010000006.1"/>
</dbReference>
<gene>
    <name evidence="3" type="ORF">HB662_21835</name>
</gene>
<accession>A0ABX1F5A7</accession>
<dbReference type="Proteomes" id="UP000765160">
    <property type="component" value="Unassembled WGS sequence"/>
</dbReference>
<evidence type="ECO:0000256" key="2">
    <source>
        <dbReference type="SAM" id="SignalP"/>
    </source>
</evidence>
<keyword evidence="2" id="KW-0732">Signal</keyword>
<feature type="signal peptide" evidence="2">
    <location>
        <begin position="1"/>
        <end position="25"/>
    </location>
</feature>
<keyword evidence="4" id="KW-1185">Reference proteome</keyword>
<evidence type="ECO:0000313" key="3">
    <source>
        <dbReference type="EMBL" id="NKE47434.1"/>
    </source>
</evidence>